<dbReference type="RefSeq" id="WP_097883429.1">
    <property type="nucleotide sequence ID" value="NZ_NUIL01000015.1"/>
</dbReference>
<comment type="caution">
    <text evidence="1">The sequence shown here is derived from an EMBL/GenBank/DDBJ whole genome shotgun (WGS) entry which is preliminary data.</text>
</comment>
<proteinExistence type="predicted"/>
<dbReference type="EMBL" id="NUIL01000015">
    <property type="protein sequence ID" value="PGO29148.1"/>
    <property type="molecule type" value="Genomic_DNA"/>
</dbReference>
<gene>
    <name evidence="1" type="ORF">CN984_11900</name>
</gene>
<reference evidence="1 2" key="1">
    <citation type="submission" date="2017-09" db="EMBL/GenBank/DDBJ databases">
        <title>Large-scale bioinformatics analysis of Bacillus genomes uncovers conserved roles of natural products in bacterial physiology.</title>
        <authorList>
            <consortium name="Agbiome Team Llc"/>
            <person name="Bleich R.M."/>
            <person name="Grubbs K.J."/>
            <person name="Santa Maria K.C."/>
            <person name="Allen S.E."/>
            <person name="Farag S."/>
            <person name="Shank E.A."/>
            <person name="Bowers A."/>
        </authorList>
    </citation>
    <scope>NUCLEOTIDE SEQUENCE [LARGE SCALE GENOMIC DNA]</scope>
    <source>
        <strain evidence="1 2">AFS050027</strain>
    </source>
</reference>
<evidence type="ECO:0000313" key="1">
    <source>
        <dbReference type="EMBL" id="PGO29148.1"/>
    </source>
</evidence>
<dbReference type="AlphaFoldDB" id="A0A2B9Q2Q2"/>
<protein>
    <submittedName>
        <fullName evidence="1">Uncharacterized protein</fullName>
    </submittedName>
</protein>
<evidence type="ECO:0000313" key="2">
    <source>
        <dbReference type="Proteomes" id="UP000223777"/>
    </source>
</evidence>
<dbReference type="Proteomes" id="UP000223777">
    <property type="component" value="Unassembled WGS sequence"/>
</dbReference>
<sequence length="198" mass="22672">MKGVIQLTVEVDYNQMITEDKLEALHAYTGKSTEDALRQHHFEQLCKGIVATVENRPFTQFDIQGSFVPNEIPQEDIVVEDKDDTGTKIDIEVVQEHINKMNESSRENKAIELLDEDIEKISMTRGMPTQIKVNEVMKHALENKIGVSVNSATENRLVESYQGFPVAVEGMEELYIIEYKEYVTSEIQQKHRTAEELN</sequence>
<organism evidence="1 2">
    <name type="scientific">Bacillus cereus</name>
    <dbReference type="NCBI Taxonomy" id="1396"/>
    <lineage>
        <taxon>Bacteria</taxon>
        <taxon>Bacillati</taxon>
        <taxon>Bacillota</taxon>
        <taxon>Bacilli</taxon>
        <taxon>Bacillales</taxon>
        <taxon>Bacillaceae</taxon>
        <taxon>Bacillus</taxon>
        <taxon>Bacillus cereus group</taxon>
    </lineage>
</organism>
<name>A0A2B9Q2Q2_BACCE</name>
<accession>A0A2B9Q2Q2</accession>